<dbReference type="AlphaFoldDB" id="A0A087B4M1"/>
<organism evidence="3 4">
    <name type="scientific">Bifidobacterium cuniculi</name>
    <dbReference type="NCBI Taxonomy" id="1688"/>
    <lineage>
        <taxon>Bacteria</taxon>
        <taxon>Bacillati</taxon>
        <taxon>Actinomycetota</taxon>
        <taxon>Actinomycetes</taxon>
        <taxon>Bifidobacteriales</taxon>
        <taxon>Bifidobacteriaceae</taxon>
        <taxon>Bifidobacterium</taxon>
    </lineage>
</organism>
<dbReference type="SUPFAM" id="SSF101478">
    <property type="entry name" value="ADP-ribosylglycohydrolase"/>
    <property type="match status" value="1"/>
</dbReference>
<proteinExistence type="inferred from homology"/>
<dbReference type="GO" id="GO:0016787">
    <property type="term" value="F:hydrolase activity"/>
    <property type="evidence" value="ECO:0007669"/>
    <property type="project" value="UniProtKB-KW"/>
</dbReference>
<dbReference type="InterPro" id="IPR005502">
    <property type="entry name" value="Ribosyl_crysJ1"/>
</dbReference>
<dbReference type="Proteomes" id="UP000029067">
    <property type="component" value="Unassembled WGS sequence"/>
</dbReference>
<dbReference type="RefSeq" id="WP_033516204.1">
    <property type="nucleotide sequence ID" value="NZ_JGYV01000001.1"/>
</dbReference>
<dbReference type="eggNOG" id="COG1397">
    <property type="taxonomic scope" value="Bacteria"/>
</dbReference>
<dbReference type="EMBL" id="JGYV01000001">
    <property type="protein sequence ID" value="KFI65971.1"/>
    <property type="molecule type" value="Genomic_DNA"/>
</dbReference>
<evidence type="ECO:0000313" key="4">
    <source>
        <dbReference type="Proteomes" id="UP000029067"/>
    </source>
</evidence>
<dbReference type="PANTHER" id="PTHR16222">
    <property type="entry name" value="ADP-RIBOSYLGLYCOHYDROLASE"/>
    <property type="match status" value="1"/>
</dbReference>
<dbReference type="Gene3D" id="1.10.4080.10">
    <property type="entry name" value="ADP-ribosylation/Crystallin J1"/>
    <property type="match status" value="1"/>
</dbReference>
<comment type="caution">
    <text evidence="3">The sequence shown here is derived from an EMBL/GenBank/DDBJ whole genome shotgun (WGS) entry which is preliminary data.</text>
</comment>
<protein>
    <submittedName>
        <fullName evidence="3">ADP-ribosylglycohydrolase</fullName>
    </submittedName>
</protein>
<keyword evidence="2 3" id="KW-0378">Hydrolase</keyword>
<dbReference type="InterPro" id="IPR050792">
    <property type="entry name" value="ADP-ribosylglycohydrolase"/>
</dbReference>
<name>A0A087B4M1_9BIFI</name>
<dbReference type="STRING" id="1688.BCUN_0470"/>
<evidence type="ECO:0000256" key="2">
    <source>
        <dbReference type="ARBA" id="ARBA00022801"/>
    </source>
</evidence>
<accession>A0A087B4M1</accession>
<reference evidence="3 4" key="1">
    <citation type="submission" date="2014-03" db="EMBL/GenBank/DDBJ databases">
        <title>Genomics of Bifidobacteria.</title>
        <authorList>
            <person name="Ventura M."/>
            <person name="Milani C."/>
            <person name="Lugli G.A."/>
        </authorList>
    </citation>
    <scope>NUCLEOTIDE SEQUENCE [LARGE SCALE GENOMIC DNA]</scope>
    <source>
        <strain evidence="3 4">LMG 10738</strain>
    </source>
</reference>
<sequence length="431" mass="46544">MAKTTDSTALSAMLADDGTILEDDQAHAYIHYSLGLLYGAAVGSILGQPYHGKQRGTFTCTGMDTPPAKRMYSARTALMLATFDSLTSHDVQVDLKDMLDRYAMCLAGGDYTPNLVPPFGAKDLARAFEENTDADDMDSGALLRVAPCAMFGIDDEQVRAIASLAPADQDTELACVRFVHILRDLMLGNPVRETLTGHGYDRIWERGTDTIITDGGTTKDILEAALWCMSTTDAYDDCVLTAVNLGGKTAWTAAVAGALAGIVYLFDDELDEGIPADWTSMPGAQWFPQVIAGTANDEGDPEKLMREGDLMREGASGRDGYEKALELYRNAVSIVFNHATADNPQAVLLVAALHERIGIVHESISKLPRSAFAKRTWQQETDARDNYATAYQAAGDALKLGLDGEEAKEATDIANRASKGVERMNAVLAQR</sequence>
<gene>
    <name evidence="3" type="ORF">BCUN_0470</name>
</gene>
<dbReference type="OrthoDB" id="9798107at2"/>
<evidence type="ECO:0000313" key="3">
    <source>
        <dbReference type="EMBL" id="KFI65971.1"/>
    </source>
</evidence>
<comment type="similarity">
    <text evidence="1">Belongs to the ADP-ribosylglycohydrolase family.</text>
</comment>
<keyword evidence="4" id="KW-1185">Reference proteome</keyword>
<dbReference type="InterPro" id="IPR036705">
    <property type="entry name" value="Ribosyl_crysJ1_sf"/>
</dbReference>
<dbReference type="Pfam" id="PF03747">
    <property type="entry name" value="ADP_ribosyl_GH"/>
    <property type="match status" value="1"/>
</dbReference>
<evidence type="ECO:0000256" key="1">
    <source>
        <dbReference type="ARBA" id="ARBA00010702"/>
    </source>
</evidence>
<dbReference type="PANTHER" id="PTHR16222:SF24">
    <property type="entry name" value="ADP-RIBOSYLHYDROLASE ARH3"/>
    <property type="match status" value="1"/>
</dbReference>